<comment type="caution">
    <text evidence="4">The sequence shown here is derived from an EMBL/GenBank/DDBJ whole genome shotgun (WGS) entry which is preliminary data.</text>
</comment>
<dbReference type="PANTHER" id="PTHR46708:SF2">
    <property type="entry name" value="FIBRONECTIN TYPE-III DOMAIN-CONTAINING PROTEIN"/>
    <property type="match status" value="1"/>
</dbReference>
<sequence>MWKHVRNKLSASTSDSLARSERERRKALCKITREDEAGGTCTSVVGGGCLFYDPDVRTDGWSNYFILTSSKLIPKEKCGVKKYQVEFIKPKSKSKSKKYPLSSIQVKNNIYHVSSGLVVIFIDSHSPELKGPLFKHGSSSVLKDLEPRIGCKQNDTQFFFIGEKRYEYVAGKVDWKDDNPPSAKENCSTVLLEEVDKRLQAVGILNFEDNEEHQPVPVWWKNLNVEELLGKPVITNADGEVDREFTVTWSEAHNQPESLSLEYRIEWWKKNSKGSTAEPCKQTIYDDTHFKITGLEYNSVYEVKLFTVRTWGGIESDIRTFKTKTGLPGKPTITNNESEVDKEFTLNWSPPEANSSDFQPATYRLEWTKKKLLAEFSEMPQNAKTDETHFKIADLEYNSEYEVKLFAVNQQGDSEPDVRTFKTNTGLPEKPVFTNKEGEFDKEFILTWAQPEADSSDLSPTYRLEWREKFPTGFLEKQEHGSIVETYFKITGLKYESEYEVKLFAVNKQGESEPDVRMLKTKTGAPNKPTITNKEDEVDVEFTLTWLAPVNNSSDLSPTYELEWKNLTTEIRKFGLNVVTNQFSITDLEYDSEYEVKLFAVNKQGKSEPDVKRFSTKSVQPNLDVDVDECALSREKH</sequence>
<dbReference type="Proteomes" id="UP000225706">
    <property type="component" value="Unassembled WGS sequence"/>
</dbReference>
<evidence type="ECO:0000256" key="2">
    <source>
        <dbReference type="SAM" id="MobiDB-lite"/>
    </source>
</evidence>
<proteinExistence type="predicted"/>
<protein>
    <submittedName>
        <fullName evidence="4">Titin</fullName>
    </submittedName>
</protein>
<feature type="domain" description="Fibronectin type-III" evidence="3">
    <location>
        <begin position="430"/>
        <end position="524"/>
    </location>
</feature>
<dbReference type="EMBL" id="LSMT01000052">
    <property type="protein sequence ID" value="PFX30313.1"/>
    <property type="molecule type" value="Genomic_DNA"/>
</dbReference>
<evidence type="ECO:0000259" key="3">
    <source>
        <dbReference type="PROSITE" id="PS50853"/>
    </source>
</evidence>
<dbReference type="AlphaFoldDB" id="A0A2B4SMM9"/>
<feature type="domain" description="Fibronectin type-III" evidence="3">
    <location>
        <begin position="525"/>
        <end position="622"/>
    </location>
</feature>
<dbReference type="Gene3D" id="2.60.40.10">
    <property type="entry name" value="Immunoglobulins"/>
    <property type="match status" value="4"/>
</dbReference>
<keyword evidence="5" id="KW-1185">Reference proteome</keyword>
<dbReference type="InterPro" id="IPR036116">
    <property type="entry name" value="FN3_sf"/>
</dbReference>
<gene>
    <name evidence="4" type="primary">TTN</name>
    <name evidence="4" type="ORF">AWC38_SpisGene4924</name>
</gene>
<dbReference type="InterPro" id="IPR013783">
    <property type="entry name" value="Ig-like_fold"/>
</dbReference>
<dbReference type="SUPFAM" id="SSF49265">
    <property type="entry name" value="Fibronectin type III"/>
    <property type="match status" value="2"/>
</dbReference>
<dbReference type="PANTHER" id="PTHR46708">
    <property type="entry name" value="TENASCIN"/>
    <property type="match status" value="1"/>
</dbReference>
<dbReference type="CDD" id="cd00063">
    <property type="entry name" value="FN3"/>
    <property type="match status" value="4"/>
</dbReference>
<evidence type="ECO:0000313" key="4">
    <source>
        <dbReference type="EMBL" id="PFX30313.1"/>
    </source>
</evidence>
<feature type="domain" description="Fibronectin type-III" evidence="3">
    <location>
        <begin position="327"/>
        <end position="428"/>
    </location>
</feature>
<dbReference type="Pfam" id="PF00041">
    <property type="entry name" value="fn3"/>
    <property type="match status" value="4"/>
</dbReference>
<dbReference type="OrthoDB" id="9355041at2759"/>
<dbReference type="STRING" id="50429.A0A2B4SMM9"/>
<dbReference type="InterPro" id="IPR003961">
    <property type="entry name" value="FN3_dom"/>
</dbReference>
<feature type="domain" description="Fibronectin type-III" evidence="3">
    <location>
        <begin position="228"/>
        <end position="326"/>
    </location>
</feature>
<feature type="region of interest" description="Disordered" evidence="2">
    <location>
        <begin position="414"/>
        <end position="433"/>
    </location>
</feature>
<accession>A0A2B4SMM9</accession>
<keyword evidence="1" id="KW-0677">Repeat</keyword>
<name>A0A2B4SMM9_STYPI</name>
<evidence type="ECO:0000313" key="5">
    <source>
        <dbReference type="Proteomes" id="UP000225706"/>
    </source>
</evidence>
<dbReference type="InterPro" id="IPR050991">
    <property type="entry name" value="ECM_Regulatory_Proteins"/>
</dbReference>
<evidence type="ECO:0000256" key="1">
    <source>
        <dbReference type="ARBA" id="ARBA00022737"/>
    </source>
</evidence>
<dbReference type="PROSITE" id="PS50853">
    <property type="entry name" value="FN3"/>
    <property type="match status" value="4"/>
</dbReference>
<reference evidence="5" key="1">
    <citation type="journal article" date="2017" name="bioRxiv">
        <title>Comparative analysis of the genomes of Stylophora pistillata and Acropora digitifera provides evidence for extensive differences between species of corals.</title>
        <authorList>
            <person name="Voolstra C.R."/>
            <person name="Li Y."/>
            <person name="Liew Y.J."/>
            <person name="Baumgarten S."/>
            <person name="Zoccola D."/>
            <person name="Flot J.-F."/>
            <person name="Tambutte S."/>
            <person name="Allemand D."/>
            <person name="Aranda M."/>
        </authorList>
    </citation>
    <scope>NUCLEOTIDE SEQUENCE [LARGE SCALE GENOMIC DNA]</scope>
</reference>
<organism evidence="4 5">
    <name type="scientific">Stylophora pistillata</name>
    <name type="common">Smooth cauliflower coral</name>
    <dbReference type="NCBI Taxonomy" id="50429"/>
    <lineage>
        <taxon>Eukaryota</taxon>
        <taxon>Metazoa</taxon>
        <taxon>Cnidaria</taxon>
        <taxon>Anthozoa</taxon>
        <taxon>Hexacorallia</taxon>
        <taxon>Scleractinia</taxon>
        <taxon>Astrocoeniina</taxon>
        <taxon>Pocilloporidae</taxon>
        <taxon>Stylophora</taxon>
    </lineage>
</organism>
<dbReference type="SMART" id="SM00060">
    <property type="entry name" value="FN3"/>
    <property type="match status" value="4"/>
</dbReference>